<feature type="compositionally biased region" description="Polar residues" evidence="1">
    <location>
        <begin position="275"/>
        <end position="285"/>
    </location>
</feature>
<feature type="region of interest" description="Disordered" evidence="1">
    <location>
        <begin position="1"/>
        <end position="126"/>
    </location>
</feature>
<feature type="region of interest" description="Disordered" evidence="1">
    <location>
        <begin position="260"/>
        <end position="317"/>
    </location>
</feature>
<organism evidence="2 3">
    <name type="scientific">Colletotrichum navitas</name>
    <dbReference type="NCBI Taxonomy" id="681940"/>
    <lineage>
        <taxon>Eukaryota</taxon>
        <taxon>Fungi</taxon>
        <taxon>Dikarya</taxon>
        <taxon>Ascomycota</taxon>
        <taxon>Pezizomycotina</taxon>
        <taxon>Sordariomycetes</taxon>
        <taxon>Hypocreomycetidae</taxon>
        <taxon>Glomerellales</taxon>
        <taxon>Glomerellaceae</taxon>
        <taxon>Colletotrichum</taxon>
        <taxon>Colletotrichum graminicola species complex</taxon>
    </lineage>
</organism>
<evidence type="ECO:0000256" key="1">
    <source>
        <dbReference type="SAM" id="MobiDB-lite"/>
    </source>
</evidence>
<accession>A0AAD8PUS4</accession>
<feature type="compositionally biased region" description="Basic residues" evidence="1">
    <location>
        <begin position="98"/>
        <end position="115"/>
    </location>
</feature>
<comment type="caution">
    <text evidence="2">The sequence shown here is derived from an EMBL/GenBank/DDBJ whole genome shotgun (WGS) entry which is preliminary data.</text>
</comment>
<dbReference type="Proteomes" id="UP001230504">
    <property type="component" value="Unassembled WGS sequence"/>
</dbReference>
<protein>
    <submittedName>
        <fullName evidence="2">Uncharacterized protein</fullName>
    </submittedName>
</protein>
<evidence type="ECO:0000313" key="2">
    <source>
        <dbReference type="EMBL" id="KAK1585050.1"/>
    </source>
</evidence>
<evidence type="ECO:0000313" key="3">
    <source>
        <dbReference type="Proteomes" id="UP001230504"/>
    </source>
</evidence>
<feature type="compositionally biased region" description="Low complexity" evidence="1">
    <location>
        <begin position="7"/>
        <end position="16"/>
    </location>
</feature>
<feature type="compositionally biased region" description="Low complexity" evidence="1">
    <location>
        <begin position="67"/>
        <end position="88"/>
    </location>
</feature>
<feature type="region of interest" description="Disordered" evidence="1">
    <location>
        <begin position="187"/>
        <end position="224"/>
    </location>
</feature>
<feature type="compositionally biased region" description="Polar residues" evidence="1">
    <location>
        <begin position="39"/>
        <end position="50"/>
    </location>
</feature>
<dbReference type="GeneID" id="85445560"/>
<gene>
    <name evidence="2" type="ORF">LY79DRAFT_591746</name>
</gene>
<sequence length="317" mass="35266">MAGPGTDANANDAIDAPPSTNSYGWEQGTAGQQPPVGHRQTSNFKTTSGPQKKLTPPLQLHERKLLRVSSVSVRRPVYWSSSDQQQQQHHPHPDGRLLRRSRSLSVLHHHRHHHHQDPPLNQDSPSAERHIRVYLQPETRDRPSSAQENGREQGQAQAQAPPRPSSPPIRLRLLQQLQLQLPQRLQLPQQPQPRGPPPRPPPPPRLYPVPGRRNGVGIAVPPLGSASRSRATIANFNRKYRQTQAHLSVVSKTAAQHRSYWPDNFRDPRHGLSIGHSSSPDTSTRPISPVPPVPAIPKSLASDRPKPRLAEIGPLEE</sequence>
<keyword evidence="3" id="KW-1185">Reference proteome</keyword>
<dbReference type="AlphaFoldDB" id="A0AAD8PUS4"/>
<feature type="compositionally biased region" description="Polar residues" evidence="1">
    <location>
        <begin position="18"/>
        <end position="32"/>
    </location>
</feature>
<reference evidence="2" key="1">
    <citation type="submission" date="2021-06" db="EMBL/GenBank/DDBJ databases">
        <title>Comparative genomics, transcriptomics and evolutionary studies reveal genomic signatures of adaptation to plant cell wall in hemibiotrophic fungi.</title>
        <authorList>
            <consortium name="DOE Joint Genome Institute"/>
            <person name="Baroncelli R."/>
            <person name="Diaz J.F."/>
            <person name="Benocci T."/>
            <person name="Peng M."/>
            <person name="Battaglia E."/>
            <person name="Haridas S."/>
            <person name="Andreopoulos W."/>
            <person name="Labutti K."/>
            <person name="Pangilinan J."/>
            <person name="Floch G.L."/>
            <person name="Makela M.R."/>
            <person name="Henrissat B."/>
            <person name="Grigoriev I.V."/>
            <person name="Crouch J.A."/>
            <person name="De Vries R.P."/>
            <person name="Sukno S.A."/>
            <person name="Thon M.R."/>
        </authorList>
    </citation>
    <scope>NUCLEOTIDE SEQUENCE</scope>
    <source>
        <strain evidence="2">CBS 125086</strain>
    </source>
</reference>
<feature type="region of interest" description="Disordered" evidence="1">
    <location>
        <begin position="138"/>
        <end position="168"/>
    </location>
</feature>
<name>A0AAD8PUS4_9PEZI</name>
<dbReference type="EMBL" id="JAHLJV010000048">
    <property type="protein sequence ID" value="KAK1585050.1"/>
    <property type="molecule type" value="Genomic_DNA"/>
</dbReference>
<feature type="compositionally biased region" description="Low complexity" evidence="1">
    <location>
        <begin position="146"/>
        <end position="160"/>
    </location>
</feature>
<dbReference type="RefSeq" id="XP_060412103.1">
    <property type="nucleotide sequence ID" value="XM_060561320.1"/>
</dbReference>
<proteinExistence type="predicted"/>
<feature type="compositionally biased region" description="Pro residues" evidence="1">
    <location>
        <begin position="190"/>
        <end position="207"/>
    </location>
</feature>